<dbReference type="EMBL" id="CACRTL010000029">
    <property type="protein sequence ID" value="VYU10233.1"/>
    <property type="molecule type" value="Genomic_DNA"/>
</dbReference>
<dbReference type="AlphaFoldDB" id="A0A6N3CB26"/>
<evidence type="ECO:0000313" key="1">
    <source>
        <dbReference type="EMBL" id="VYU10233.1"/>
    </source>
</evidence>
<evidence type="ECO:0008006" key="2">
    <source>
        <dbReference type="Google" id="ProtNLM"/>
    </source>
</evidence>
<dbReference type="InterPro" id="IPR029063">
    <property type="entry name" value="SAM-dependent_MTases_sf"/>
</dbReference>
<proteinExistence type="predicted"/>
<name>A0A6N3CB26_9FIRM</name>
<protein>
    <recommendedName>
        <fullName evidence="2">DNA (cytosine-5-)-methyltransferase</fullName>
    </recommendedName>
</protein>
<sequence>MQTLPDYYTDCVADSRRYTAIGNGWTVDVIAHIFKSLFETLESDERAEIIKQPTLFDLDKEEEFMEEKQELITNENMIRWNEIDDLIGKPVFDKDNDAWRILNGYKRIKKDYFVSFTDSYDFEEVDLNRTNLYRNEELAYKK</sequence>
<accession>A0A6N3CB26</accession>
<organism evidence="1">
    <name type="scientific">Thomasclavelia ramosa</name>
    <dbReference type="NCBI Taxonomy" id="1547"/>
    <lineage>
        <taxon>Bacteria</taxon>
        <taxon>Bacillati</taxon>
        <taxon>Bacillota</taxon>
        <taxon>Erysipelotrichia</taxon>
        <taxon>Erysipelotrichales</taxon>
        <taxon>Coprobacillaceae</taxon>
        <taxon>Thomasclavelia</taxon>
    </lineage>
</organism>
<reference evidence="1" key="1">
    <citation type="submission" date="2019-11" db="EMBL/GenBank/DDBJ databases">
        <authorList>
            <person name="Feng L."/>
        </authorList>
    </citation>
    <scope>NUCLEOTIDE SEQUENCE</scope>
    <source>
        <strain evidence="1">CramosumLFYP8</strain>
    </source>
</reference>
<gene>
    <name evidence="1" type="ORF">CRLFYP8_02953</name>
</gene>
<dbReference type="SUPFAM" id="SSF53335">
    <property type="entry name" value="S-adenosyl-L-methionine-dependent methyltransferases"/>
    <property type="match status" value="1"/>
</dbReference>